<comment type="miscellaneous">
    <text evidence="8">The a and c carboxylates of cobyrinate are activated for nucleophilic attack via formation of a phosphorylated intermediate by ATP. CbiA catalyzes first the amidation of the c-carboxylate, and then that of the a-carboxylate.</text>
</comment>
<dbReference type="GO" id="GO:0042242">
    <property type="term" value="F:cobyrinic acid a,c-diamide synthase activity"/>
    <property type="evidence" value="ECO:0007669"/>
    <property type="project" value="UniProtKB-UniRule"/>
</dbReference>
<comment type="caution">
    <text evidence="11">The sequence shown here is derived from an EMBL/GenBank/DDBJ whole genome shotgun (WGS) entry which is preliminary data.</text>
</comment>
<feature type="domain" description="CobB/CobQ-like glutamine amidotransferase" evidence="10">
    <location>
        <begin position="246"/>
        <end position="435"/>
    </location>
</feature>
<dbReference type="PANTHER" id="PTHR43873:SF1">
    <property type="entry name" value="COBYRINATE A,C-DIAMIDE SYNTHASE"/>
    <property type="match status" value="1"/>
</dbReference>
<evidence type="ECO:0000256" key="5">
    <source>
        <dbReference type="ARBA" id="ARBA00022840"/>
    </source>
</evidence>
<dbReference type="NCBIfam" id="NF002204">
    <property type="entry name" value="PRK01077.1"/>
    <property type="match status" value="1"/>
</dbReference>
<keyword evidence="5 8" id="KW-0067">ATP-binding</keyword>
<keyword evidence="2 8" id="KW-0169">Cobalamin biosynthesis</keyword>
<dbReference type="GO" id="GO:0005524">
    <property type="term" value="F:ATP binding"/>
    <property type="evidence" value="ECO:0007669"/>
    <property type="project" value="UniProtKB-UniRule"/>
</dbReference>
<evidence type="ECO:0000256" key="2">
    <source>
        <dbReference type="ARBA" id="ARBA00022573"/>
    </source>
</evidence>
<dbReference type="NCBIfam" id="TIGR00379">
    <property type="entry name" value="cobB"/>
    <property type="match status" value="1"/>
</dbReference>
<dbReference type="Gene3D" id="3.40.50.880">
    <property type="match status" value="1"/>
</dbReference>
<evidence type="ECO:0000256" key="8">
    <source>
        <dbReference type="HAMAP-Rule" id="MF_00027"/>
    </source>
</evidence>
<dbReference type="PANTHER" id="PTHR43873">
    <property type="entry name" value="COBYRINATE A,C-DIAMIDE SYNTHASE"/>
    <property type="match status" value="1"/>
</dbReference>
<organism evidence="11">
    <name type="scientific">Thermodesulfovibrio aggregans</name>
    <dbReference type="NCBI Taxonomy" id="86166"/>
    <lineage>
        <taxon>Bacteria</taxon>
        <taxon>Pseudomonadati</taxon>
        <taxon>Nitrospirota</taxon>
        <taxon>Thermodesulfovibrionia</taxon>
        <taxon>Thermodesulfovibrionales</taxon>
        <taxon>Thermodesulfovibrionaceae</taxon>
        <taxon>Thermodesulfovibrio</taxon>
    </lineage>
</organism>
<dbReference type="InterPro" id="IPR011698">
    <property type="entry name" value="GATase_3"/>
</dbReference>
<feature type="domain" description="CobQ/CobB/MinD/ParA nucleotide binding" evidence="9">
    <location>
        <begin position="5"/>
        <end position="189"/>
    </location>
</feature>
<evidence type="ECO:0000313" key="11">
    <source>
        <dbReference type="EMBL" id="HGG99038.1"/>
    </source>
</evidence>
<protein>
    <recommendedName>
        <fullName evidence="8">Cobyrinate a,c-diamide synthase</fullName>
        <ecNumber evidence="8">6.3.5.11</ecNumber>
    </recommendedName>
    <alternativeName>
        <fullName evidence="8">Cobyrinic acid a,c-diamide synthetase</fullName>
    </alternativeName>
</protein>
<dbReference type="UniPathway" id="UPA00148">
    <property type="reaction ID" value="UER00231"/>
</dbReference>
<dbReference type="EC" id="6.3.5.11" evidence="8"/>
<keyword evidence="3 8" id="KW-0436">Ligase</keyword>
<dbReference type="Pfam" id="PF01656">
    <property type="entry name" value="CbiA"/>
    <property type="match status" value="1"/>
</dbReference>
<dbReference type="CDD" id="cd03130">
    <property type="entry name" value="GATase1_CobB"/>
    <property type="match status" value="1"/>
</dbReference>
<comment type="cofactor">
    <cofactor evidence="1 8">
        <name>Mg(2+)</name>
        <dbReference type="ChEBI" id="CHEBI:18420"/>
    </cofactor>
</comment>
<keyword evidence="6 8" id="KW-0460">Magnesium</keyword>
<proteinExistence type="inferred from homology"/>
<sequence length="461" mass="52175">MYPRILIAGVRGGAGKTTVTLAILSLLRKKGLNTLAFKKGPDYIDSGWLSLFSENTCYNLDTFMIPLQKVIQSFMERAKGYISVIEGNRGLYDGLDADGSVSTAELAKLLFCPVILVVDCTKITRSVAALINGFITFDKDVQIKGIVLNQVANPRHEKIIKESIKKYCSVEIVGSIPRFKDLKMPERHMGLLPYQEHEMKKEAVEFINEAAKYLDEEKILKIAMQAPNIPHISENSTIDIQYEGVKIGVIRDRVFQFYYEENLEELKKHGADILLINSLEDKNLPDIDALYIGGGFPETNVKYLCKNIDLMKNINEKAQNGLPIYAECGGLIYLCKSLITDEGEFPMAQVFPFKLKMFKKPQAHGYVLAKVNGNNPFYRKGLEIKGHEFHYSRVIEYERMPEMCFTMLRGEGIVHSKDGACYKNTLGTYIHVHALGCIEWVRGILKKAKNYKESKKCVENL</sequence>
<feature type="active site" description="Nucleophile" evidence="8">
    <location>
        <position position="328"/>
    </location>
</feature>
<dbReference type="PROSITE" id="PS51274">
    <property type="entry name" value="GATASE_COBBQ"/>
    <property type="match status" value="1"/>
</dbReference>
<accession>A0A7C4AIN3</accession>
<evidence type="ECO:0000259" key="10">
    <source>
        <dbReference type="Pfam" id="PF07685"/>
    </source>
</evidence>
<name>A0A7C4AIN3_9BACT</name>
<dbReference type="InterPro" id="IPR029062">
    <property type="entry name" value="Class_I_gatase-like"/>
</dbReference>
<dbReference type="HAMAP" id="MF_00027">
    <property type="entry name" value="CobB_CbiA"/>
    <property type="match status" value="1"/>
</dbReference>
<dbReference type="Gene3D" id="3.40.50.300">
    <property type="entry name" value="P-loop containing nucleotide triphosphate hydrolases"/>
    <property type="match status" value="1"/>
</dbReference>
<gene>
    <name evidence="11" type="primary">cobB</name>
    <name evidence="8" type="synonym">cbiA</name>
    <name evidence="11" type="ORF">ENV75_01075</name>
</gene>
<keyword evidence="7 8" id="KW-0315">Glutamine amidotransferase</keyword>
<reference evidence="11" key="1">
    <citation type="journal article" date="2020" name="mSystems">
        <title>Genome- and Community-Level Interaction Insights into Carbon Utilization and Element Cycling Functions of Hydrothermarchaeota in Hydrothermal Sediment.</title>
        <authorList>
            <person name="Zhou Z."/>
            <person name="Liu Y."/>
            <person name="Xu W."/>
            <person name="Pan J."/>
            <person name="Luo Z.H."/>
            <person name="Li M."/>
        </authorList>
    </citation>
    <scope>NUCLEOTIDE SEQUENCE [LARGE SCALE GENOMIC DNA]</scope>
    <source>
        <strain evidence="11">SpSt-788</strain>
    </source>
</reference>
<comment type="domain">
    <text evidence="8">Comprises of two domains. The C-terminal domain contains the binding site for glutamine and catalyzes the hydrolysis of this substrate to glutamate and ammonia. The N-terminal domain is anticipated to bind ATP and cobyrinate and catalyzes the ultimate synthesis of the diamide product. The ammonia produced via the glutaminase domain is probably translocated to the adjacent domain via a molecular tunnel, where it reacts with an activated intermediate.</text>
</comment>
<comment type="similarity">
    <text evidence="8">Belongs to the CobB/CbiA family.</text>
</comment>
<dbReference type="Pfam" id="PF07685">
    <property type="entry name" value="GATase_3"/>
    <property type="match status" value="1"/>
</dbReference>
<comment type="pathway">
    <text evidence="8">Cofactor biosynthesis; adenosylcobalamin biosynthesis; cob(II)yrinate a,c-diamide from sirohydrochlorin (anaerobic route): step 10/10.</text>
</comment>
<comment type="catalytic activity">
    <reaction evidence="8">
        <text>cob(II)yrinate + 2 L-glutamine + 2 ATP + 2 H2O = cob(II)yrinate a,c diamide + 2 L-glutamate + 2 ADP + 2 phosphate + 2 H(+)</text>
        <dbReference type="Rhea" id="RHEA:26289"/>
        <dbReference type="ChEBI" id="CHEBI:15377"/>
        <dbReference type="ChEBI" id="CHEBI:15378"/>
        <dbReference type="ChEBI" id="CHEBI:29985"/>
        <dbReference type="ChEBI" id="CHEBI:30616"/>
        <dbReference type="ChEBI" id="CHEBI:43474"/>
        <dbReference type="ChEBI" id="CHEBI:58359"/>
        <dbReference type="ChEBI" id="CHEBI:58537"/>
        <dbReference type="ChEBI" id="CHEBI:58894"/>
        <dbReference type="ChEBI" id="CHEBI:456216"/>
        <dbReference type="EC" id="6.3.5.11"/>
    </reaction>
</comment>
<dbReference type="CDD" id="cd05388">
    <property type="entry name" value="CobB_N"/>
    <property type="match status" value="1"/>
</dbReference>
<evidence type="ECO:0000256" key="1">
    <source>
        <dbReference type="ARBA" id="ARBA00001946"/>
    </source>
</evidence>
<keyword evidence="4 8" id="KW-0547">Nucleotide-binding</keyword>
<evidence type="ECO:0000256" key="3">
    <source>
        <dbReference type="ARBA" id="ARBA00022598"/>
    </source>
</evidence>
<evidence type="ECO:0000256" key="4">
    <source>
        <dbReference type="ARBA" id="ARBA00022741"/>
    </source>
</evidence>
<feature type="site" description="Increases nucleophilicity of active site Cys" evidence="8">
    <location>
        <position position="431"/>
    </location>
</feature>
<dbReference type="InterPro" id="IPR004484">
    <property type="entry name" value="CbiA/CobB_synth"/>
</dbReference>
<evidence type="ECO:0000259" key="9">
    <source>
        <dbReference type="Pfam" id="PF01656"/>
    </source>
</evidence>
<dbReference type="InterPro" id="IPR027417">
    <property type="entry name" value="P-loop_NTPase"/>
</dbReference>
<evidence type="ECO:0000256" key="6">
    <source>
        <dbReference type="ARBA" id="ARBA00022842"/>
    </source>
</evidence>
<evidence type="ECO:0000256" key="7">
    <source>
        <dbReference type="ARBA" id="ARBA00022962"/>
    </source>
</evidence>
<dbReference type="GO" id="GO:0009236">
    <property type="term" value="P:cobalamin biosynthetic process"/>
    <property type="evidence" value="ECO:0007669"/>
    <property type="project" value="UniProtKB-UniRule"/>
</dbReference>
<comment type="function">
    <text evidence="8">Catalyzes the ATP-dependent amidation of the two carboxylate groups at positions a and c of cobyrinate, using either L-glutamine or ammonia as the nitrogen source.</text>
</comment>
<dbReference type="AlphaFoldDB" id="A0A7C4AIN3"/>
<dbReference type="SUPFAM" id="SSF52317">
    <property type="entry name" value="Class I glutamine amidotransferase-like"/>
    <property type="match status" value="1"/>
</dbReference>
<dbReference type="InterPro" id="IPR002586">
    <property type="entry name" value="CobQ/CobB/MinD/ParA_Nub-bd_dom"/>
</dbReference>
<dbReference type="EMBL" id="DTHO01000010">
    <property type="protein sequence ID" value="HGG99038.1"/>
    <property type="molecule type" value="Genomic_DNA"/>
</dbReference>
<dbReference type="SUPFAM" id="SSF52540">
    <property type="entry name" value="P-loop containing nucleoside triphosphate hydrolases"/>
    <property type="match status" value="1"/>
</dbReference>